<evidence type="ECO:0000313" key="1">
    <source>
        <dbReference type="EMBL" id="TFB90920.1"/>
    </source>
</evidence>
<accession>A0ABY2IH72</accession>
<sequence length="11" mass="1217">MAGILKDNSRL</sequence>
<reference evidence="1 2" key="1">
    <citation type="submission" date="2019-03" db="EMBL/GenBank/DDBJ databases">
        <title>Genomics of glacier-inhabiting Cryobacterium strains.</title>
        <authorList>
            <person name="Liu Q."/>
            <person name="Xin Y.-H."/>
        </authorList>
    </citation>
    <scope>NUCLEOTIDE SEQUENCE [LARGE SCALE GENOMIC DNA]</scope>
    <source>
        <strain evidence="1 2">MDB2-B</strain>
    </source>
</reference>
<keyword evidence="2" id="KW-1185">Reference proteome</keyword>
<gene>
    <name evidence="1" type="ORF">E3O44_03470</name>
</gene>
<evidence type="ECO:0000313" key="2">
    <source>
        <dbReference type="Proteomes" id="UP000297608"/>
    </source>
</evidence>
<organism evidence="1 2">
    <name type="scientific">Cryobacterium algoricola</name>
    <dbReference type="NCBI Taxonomy" id="1259183"/>
    <lineage>
        <taxon>Bacteria</taxon>
        <taxon>Bacillati</taxon>
        <taxon>Actinomycetota</taxon>
        <taxon>Actinomycetes</taxon>
        <taxon>Micrococcales</taxon>
        <taxon>Microbacteriaceae</taxon>
        <taxon>Cryobacterium</taxon>
    </lineage>
</organism>
<proteinExistence type="predicted"/>
<comment type="caution">
    <text evidence="1">The sequence shown here is derived from an EMBL/GenBank/DDBJ whole genome shotgun (WGS) entry which is preliminary data.</text>
</comment>
<dbReference type="Proteomes" id="UP000297608">
    <property type="component" value="Unassembled WGS sequence"/>
</dbReference>
<dbReference type="EMBL" id="SOFG01000004">
    <property type="protein sequence ID" value="TFB90920.1"/>
    <property type="molecule type" value="Genomic_DNA"/>
</dbReference>
<protein>
    <submittedName>
        <fullName evidence="1">Uncharacterized protein</fullName>
    </submittedName>
</protein>
<name>A0ABY2IH72_9MICO</name>